<keyword evidence="1" id="KW-0812">Transmembrane</keyword>
<gene>
    <name evidence="2" type="ORF">NEISICOT_00535</name>
</gene>
<evidence type="ECO:0000313" key="3">
    <source>
        <dbReference type="Proteomes" id="UP000005365"/>
    </source>
</evidence>
<comment type="caution">
    <text evidence="2">The sequence shown here is derived from an EMBL/GenBank/DDBJ whole genome shotgun (WGS) entry which is preliminary data.</text>
</comment>
<keyword evidence="1" id="KW-1133">Transmembrane helix</keyword>
<reference evidence="2" key="1">
    <citation type="submission" date="2009-07" db="EMBL/GenBank/DDBJ databases">
        <authorList>
            <person name="Weinstock G."/>
            <person name="Sodergren E."/>
            <person name="Clifton S."/>
            <person name="Fulton L."/>
            <person name="Fulton B."/>
            <person name="Courtney L."/>
            <person name="Fronick C."/>
            <person name="Harrison M."/>
            <person name="Strong C."/>
            <person name="Farmer C."/>
            <person name="Delahaunty K."/>
            <person name="Markovic C."/>
            <person name="Hall O."/>
            <person name="Minx P."/>
            <person name="Tomlinson C."/>
            <person name="Mitreva M."/>
            <person name="Nelson J."/>
            <person name="Hou S."/>
            <person name="Wollam A."/>
            <person name="Pepin K.H."/>
            <person name="Johnson M."/>
            <person name="Bhonagiri V."/>
            <person name="Nash W.E."/>
            <person name="Warren W."/>
            <person name="Chinwalla A."/>
            <person name="Mardis E.R."/>
            <person name="Wilson R.K."/>
        </authorList>
    </citation>
    <scope>NUCLEOTIDE SEQUENCE [LARGE SCALE GENOMIC DNA]</scope>
    <source>
        <strain evidence="2">ATCC 29256</strain>
    </source>
</reference>
<feature type="transmembrane region" description="Helical" evidence="1">
    <location>
        <begin position="6"/>
        <end position="25"/>
    </location>
</feature>
<keyword evidence="1" id="KW-0472">Membrane</keyword>
<proteinExistence type="predicted"/>
<organism evidence="2 3">
    <name type="scientific">Neisseria sicca ATCC 29256</name>
    <dbReference type="NCBI Taxonomy" id="547045"/>
    <lineage>
        <taxon>Bacteria</taxon>
        <taxon>Pseudomonadati</taxon>
        <taxon>Pseudomonadota</taxon>
        <taxon>Betaproteobacteria</taxon>
        <taxon>Neisseriales</taxon>
        <taxon>Neisseriaceae</taxon>
        <taxon>Neisseria</taxon>
    </lineage>
</organism>
<protein>
    <submittedName>
        <fullName evidence="2">Uncharacterized protein</fullName>
    </submittedName>
</protein>
<accession>C6M1Z7</accession>
<dbReference type="RefSeq" id="WP_003756055.1">
    <property type="nucleotide sequence ID" value="NZ_ACKO02000002.1"/>
</dbReference>
<evidence type="ECO:0000313" key="2">
    <source>
        <dbReference type="EMBL" id="EET45825.1"/>
    </source>
</evidence>
<evidence type="ECO:0000256" key="1">
    <source>
        <dbReference type="SAM" id="Phobius"/>
    </source>
</evidence>
<keyword evidence="3" id="KW-1185">Reference proteome</keyword>
<dbReference type="Proteomes" id="UP000005365">
    <property type="component" value="Unassembled WGS sequence"/>
</dbReference>
<dbReference type="AlphaFoldDB" id="C6M1Z7"/>
<sequence length="298" mass="34443">MLPFYNFIWLTVVAILGLMLVDMMLKAERPLFKAMAVRVNVFLLCCLGVQAWSVWMGQQKPEGYVLREDTVVDGFPLPAGTKLHFRWKKDIESYEYAVFPQPVEWKGVMIKAVERKFYDQNMGEGVFLKPAEVADRKPVWSEGWLCRVDAEDFGWKYVGTKDKRTPSPDDYRLTGCQLDESFVLPVSQLGENVKLGLHEVRYIESGKVWLAWLAPENMPFTGLITLDGKKNIVEIEIEPKQTDILGCVFDNVSLLTWNRDRPDIWTVSARPKAENELVEEHNVKQPETCWGRKLVYQY</sequence>
<name>C6M1Z7_NEISI</name>
<dbReference type="EMBL" id="ACKO02000002">
    <property type="protein sequence ID" value="EET45825.1"/>
    <property type="molecule type" value="Genomic_DNA"/>
</dbReference>
<feature type="transmembrane region" description="Helical" evidence="1">
    <location>
        <begin position="37"/>
        <end position="55"/>
    </location>
</feature>